<name>A0ABY7CKR4_9BASI</name>
<evidence type="ECO:0000256" key="1">
    <source>
        <dbReference type="SAM" id="SignalP"/>
    </source>
</evidence>
<protein>
    <recommendedName>
        <fullName evidence="4">Secreted protein</fullName>
    </recommendedName>
</protein>
<keyword evidence="1" id="KW-0732">Signal</keyword>
<gene>
    <name evidence="2" type="ORF">PtA15_6A303</name>
</gene>
<proteinExistence type="predicted"/>
<sequence length="126" mass="13960">MMLLPRLLLLLQVTLLATVSANEPEHMCTECEVGAEAVDEGPLAHCNAALRCRQGGDDHGTCDALYNVRTVYRCPRPQCGAAVYTMTNFFCRRDHYHNCRCQPTARARLARILSAGSSSKSKVHPR</sequence>
<reference evidence="2" key="1">
    <citation type="submission" date="2022-10" db="EMBL/GenBank/DDBJ databases">
        <title>Puccinia triticina Genome sequencing and assembly.</title>
        <authorList>
            <person name="Li C."/>
        </authorList>
    </citation>
    <scope>NUCLEOTIDE SEQUENCE</scope>
    <source>
        <strain evidence="2">Pt15</strain>
    </source>
</reference>
<keyword evidence="3" id="KW-1185">Reference proteome</keyword>
<dbReference type="RefSeq" id="XP_053021230.1">
    <property type="nucleotide sequence ID" value="XM_053169995.1"/>
</dbReference>
<evidence type="ECO:0000313" key="2">
    <source>
        <dbReference type="EMBL" id="WAQ85675.1"/>
    </source>
</evidence>
<accession>A0ABY7CKR4</accession>
<feature type="chain" id="PRO_5045150787" description="Secreted protein" evidence="1">
    <location>
        <begin position="22"/>
        <end position="126"/>
    </location>
</feature>
<feature type="signal peptide" evidence="1">
    <location>
        <begin position="1"/>
        <end position="21"/>
    </location>
</feature>
<evidence type="ECO:0000313" key="3">
    <source>
        <dbReference type="Proteomes" id="UP001164743"/>
    </source>
</evidence>
<dbReference type="GeneID" id="77810890"/>
<dbReference type="EMBL" id="CP110426">
    <property type="protein sequence ID" value="WAQ85675.1"/>
    <property type="molecule type" value="Genomic_DNA"/>
</dbReference>
<organism evidence="2 3">
    <name type="scientific">Puccinia triticina</name>
    <dbReference type="NCBI Taxonomy" id="208348"/>
    <lineage>
        <taxon>Eukaryota</taxon>
        <taxon>Fungi</taxon>
        <taxon>Dikarya</taxon>
        <taxon>Basidiomycota</taxon>
        <taxon>Pucciniomycotina</taxon>
        <taxon>Pucciniomycetes</taxon>
        <taxon>Pucciniales</taxon>
        <taxon>Pucciniaceae</taxon>
        <taxon>Puccinia</taxon>
    </lineage>
</organism>
<dbReference type="Proteomes" id="UP001164743">
    <property type="component" value="Chromosome 6A"/>
</dbReference>
<evidence type="ECO:0008006" key="4">
    <source>
        <dbReference type="Google" id="ProtNLM"/>
    </source>
</evidence>